<keyword evidence="3 13" id="KW-0964">Secreted</keyword>
<evidence type="ECO:0000256" key="10">
    <source>
        <dbReference type="ARBA" id="ARBA00023145"/>
    </source>
</evidence>
<evidence type="ECO:0000313" key="17">
    <source>
        <dbReference type="Proteomes" id="UP000683000"/>
    </source>
</evidence>
<comment type="caution">
    <text evidence="16">The sequence shown here is derived from an EMBL/GenBank/DDBJ whole genome shotgun (WGS) entry which is preliminary data.</text>
</comment>
<reference evidence="16" key="1">
    <citation type="submission" date="2021-03" db="EMBL/GenBank/DDBJ databases">
        <title>Evolutionary innovations through gain and loss of genes in the ectomycorrhizal Boletales.</title>
        <authorList>
            <person name="Wu G."/>
            <person name="Miyauchi S."/>
            <person name="Morin E."/>
            <person name="Yang Z.-L."/>
            <person name="Xu J."/>
            <person name="Martin F.M."/>
        </authorList>
    </citation>
    <scope>NUCLEOTIDE SEQUENCE</scope>
    <source>
        <strain evidence="16">BR01</strain>
    </source>
</reference>
<feature type="domain" description="FTP" evidence="15">
    <location>
        <begin position="92"/>
        <end position="136"/>
    </location>
</feature>
<evidence type="ECO:0000256" key="3">
    <source>
        <dbReference type="ARBA" id="ARBA00022525"/>
    </source>
</evidence>
<evidence type="ECO:0000256" key="9">
    <source>
        <dbReference type="ARBA" id="ARBA00023049"/>
    </source>
</evidence>
<keyword evidence="9 13" id="KW-0482">Metalloprotease</keyword>
<dbReference type="EMBL" id="JAGFBS010000030">
    <property type="protein sequence ID" value="KAG6372054.1"/>
    <property type="molecule type" value="Genomic_DNA"/>
</dbReference>
<dbReference type="PANTHER" id="PTHR33478:SF1">
    <property type="entry name" value="EXTRACELLULAR METALLOPROTEINASE MEP"/>
    <property type="match status" value="1"/>
</dbReference>
<dbReference type="EC" id="3.4.24.-" evidence="13"/>
<dbReference type="Gene3D" id="1.10.390.10">
    <property type="entry name" value="Neutral Protease Domain 2"/>
    <property type="match status" value="1"/>
</dbReference>
<evidence type="ECO:0000256" key="4">
    <source>
        <dbReference type="ARBA" id="ARBA00022670"/>
    </source>
</evidence>
<feature type="active site" evidence="11">
    <location>
        <position position="626"/>
    </location>
</feature>
<evidence type="ECO:0000256" key="7">
    <source>
        <dbReference type="ARBA" id="ARBA00022801"/>
    </source>
</evidence>
<evidence type="ECO:0000256" key="13">
    <source>
        <dbReference type="RuleBase" id="RU364017"/>
    </source>
</evidence>
<dbReference type="PANTHER" id="PTHR33478">
    <property type="entry name" value="EXTRACELLULAR METALLOPROTEINASE MEP"/>
    <property type="match status" value="1"/>
</dbReference>
<dbReference type="InterPro" id="IPR011096">
    <property type="entry name" value="FTP_domain"/>
</dbReference>
<evidence type="ECO:0000256" key="1">
    <source>
        <dbReference type="ARBA" id="ARBA00004613"/>
    </source>
</evidence>
<feature type="binding site" evidence="12">
    <location>
        <position position="655"/>
    </location>
    <ligand>
        <name>Zn(2+)</name>
        <dbReference type="ChEBI" id="CHEBI:29105"/>
        <note>catalytic</note>
    </ligand>
</feature>
<comment type="similarity">
    <text evidence="2 13">Belongs to the peptidase M36 family.</text>
</comment>
<feature type="binding site" evidence="12">
    <location>
        <position position="625"/>
    </location>
    <ligand>
        <name>Zn(2+)</name>
        <dbReference type="ChEBI" id="CHEBI:29105"/>
        <note>catalytic</note>
    </ligand>
</feature>
<feature type="signal peptide" evidence="13">
    <location>
        <begin position="1"/>
        <end position="22"/>
    </location>
</feature>
<keyword evidence="7 13" id="KW-0378">Hydrolase</keyword>
<keyword evidence="5 12" id="KW-0479">Metal-binding</keyword>
<evidence type="ECO:0000256" key="12">
    <source>
        <dbReference type="PIRSR" id="PIRSR601842-2"/>
    </source>
</evidence>
<dbReference type="AlphaFoldDB" id="A0A8I2YGZ3"/>
<dbReference type="GO" id="GO:0004222">
    <property type="term" value="F:metalloendopeptidase activity"/>
    <property type="evidence" value="ECO:0007669"/>
    <property type="project" value="InterPro"/>
</dbReference>
<organism evidence="16 17">
    <name type="scientific">Boletus reticuloceps</name>
    <dbReference type="NCBI Taxonomy" id="495285"/>
    <lineage>
        <taxon>Eukaryota</taxon>
        <taxon>Fungi</taxon>
        <taxon>Dikarya</taxon>
        <taxon>Basidiomycota</taxon>
        <taxon>Agaricomycotina</taxon>
        <taxon>Agaricomycetes</taxon>
        <taxon>Agaricomycetidae</taxon>
        <taxon>Boletales</taxon>
        <taxon>Boletineae</taxon>
        <taxon>Boletaceae</taxon>
        <taxon>Boletoideae</taxon>
        <taxon>Boletus</taxon>
    </lineage>
</organism>
<evidence type="ECO:0000256" key="11">
    <source>
        <dbReference type="PIRSR" id="PIRSR601842-1"/>
    </source>
</evidence>
<dbReference type="GO" id="GO:0005615">
    <property type="term" value="C:extracellular space"/>
    <property type="evidence" value="ECO:0007669"/>
    <property type="project" value="InterPro"/>
</dbReference>
<dbReference type="CDD" id="cd09596">
    <property type="entry name" value="M36"/>
    <property type="match status" value="1"/>
</dbReference>
<evidence type="ECO:0000259" key="15">
    <source>
        <dbReference type="Pfam" id="PF07504"/>
    </source>
</evidence>
<keyword evidence="8 12" id="KW-0862">Zinc</keyword>
<name>A0A8I2YGZ3_9AGAM</name>
<dbReference type="GO" id="GO:0008270">
    <property type="term" value="F:zinc ion binding"/>
    <property type="evidence" value="ECO:0007669"/>
    <property type="project" value="InterPro"/>
</dbReference>
<comment type="subcellular location">
    <subcellularLocation>
        <location evidence="1 13">Secreted</location>
    </subcellularLocation>
</comment>
<evidence type="ECO:0000256" key="8">
    <source>
        <dbReference type="ARBA" id="ARBA00022833"/>
    </source>
</evidence>
<dbReference type="InterPro" id="IPR050371">
    <property type="entry name" value="Fungal_virulence_M36"/>
</dbReference>
<evidence type="ECO:0000313" key="16">
    <source>
        <dbReference type="EMBL" id="KAG6372054.1"/>
    </source>
</evidence>
<dbReference type="OrthoDB" id="3227768at2759"/>
<keyword evidence="10 13" id="KW-0865">Zymogen</keyword>
<evidence type="ECO:0000256" key="5">
    <source>
        <dbReference type="ARBA" id="ARBA00022723"/>
    </source>
</evidence>
<feature type="chain" id="PRO_5034886682" description="Extracellular metalloproteinase" evidence="13">
    <location>
        <begin position="23"/>
        <end position="906"/>
    </location>
</feature>
<feature type="region of interest" description="Disordered" evidence="14">
    <location>
        <begin position="856"/>
        <end position="876"/>
    </location>
</feature>
<dbReference type="InterPro" id="IPR001842">
    <property type="entry name" value="Peptidase_M36"/>
</dbReference>
<sequence length="906" mass="99404">MRGLSTVTLALAGLAAHALAHSAPPPLSPSSTVARRKTLGFGPDLPHARFQSVDVRTASPVDPSKDPYAVARDFLKPYNDFQAGRTYVIRPDSYTDRSTGVTHVYVRQVIGGIEVTNAHINLNIKDGRVLNFGDSFFAGQTDQNSHVPVHPHADHCAQLSTALHHHRFLLQVPLPSHDRTRVAHGLANLEHIHVSNCANVPAFSVPGELDMDPRRPLLAFLASALPENHPEFSALGDRLEEHASNIIMTPENHLLGDHASLAMSLSNVPGAVSDVKARIVWVQVPTEYGVKLELVHRFEVELEHSWYETTVTTTVPHRIVSVVDWASDSPMPMSIIEDYHLPNLGAFVPPGSVFDTVASAHPKGNGRRLGKALAGKKGFKSYAPTPKKPHVPEFNKASYLVFPFGVNDPVEAAVRKAASHGEPPGGKYPLGYGRDIVKELGDTLASPAGWHTLPCSNDPSNEDDEFTCSESYWRTTKTTWGNNVFAHENWEGRNNWISNERPLAGSVFAYPYSPRPADDEDESMEQAKAHVNATVSQLFYTSNMAHDLFYRYGFTEAAGNFQQFNFERGGEENDAVIANAQDGSGFNNANFMTPPDGTNGRCRMYLWTTDSPYPDGDMEAGIVIHELTHGLSTRLTGGPKNSGCLGWGESGGMGEGWGDYIATSVRSTSTYTDYPMGAWAANRADGIRNYPYSTDTEINPSMYDTLDKPGYWGVHAIGEVWAEMLWVVQQRFIAKYGFSETLFPPVPDADGTLPPNDFYSPQTFNPLTGSSNPLVPKHGNTLLMQLVVNGMKMQPCSPSFFDARAAIIEADKVLTGGENVCDIWEGFAERGLGHDATVVGSTPWGGGVRANGFKVPSQCRSGEPEPEPKPTPGEPDDCSPFDPMCWFKNRRAKWVPRLPWGYNYYN</sequence>
<dbReference type="Gene3D" id="3.10.170.10">
    <property type="match status" value="1"/>
</dbReference>
<keyword evidence="6 13" id="KW-0732">Signal</keyword>
<keyword evidence="17" id="KW-1185">Reference proteome</keyword>
<accession>A0A8I2YGZ3</accession>
<dbReference type="SUPFAM" id="SSF55486">
    <property type="entry name" value="Metalloproteases ('zincins'), catalytic domain"/>
    <property type="match status" value="1"/>
</dbReference>
<proteinExistence type="inferred from homology"/>
<evidence type="ECO:0000256" key="6">
    <source>
        <dbReference type="ARBA" id="ARBA00022729"/>
    </source>
</evidence>
<feature type="binding site" evidence="12">
    <location>
        <position position="629"/>
    </location>
    <ligand>
        <name>Zn(2+)</name>
        <dbReference type="ChEBI" id="CHEBI:29105"/>
        <note>catalytic</note>
    </ligand>
</feature>
<dbReference type="InterPro" id="IPR027268">
    <property type="entry name" value="Peptidase_M4/M1_CTD_sf"/>
</dbReference>
<gene>
    <name evidence="16" type="ORF">JVT61DRAFT_8762</name>
</gene>
<dbReference type="Pfam" id="PF07504">
    <property type="entry name" value="FTP"/>
    <property type="match status" value="1"/>
</dbReference>
<evidence type="ECO:0000256" key="2">
    <source>
        <dbReference type="ARBA" id="ARBA00006006"/>
    </source>
</evidence>
<protein>
    <recommendedName>
        <fullName evidence="13">Extracellular metalloproteinase</fullName>
        <ecNumber evidence="13">3.4.24.-</ecNumber>
    </recommendedName>
    <alternativeName>
        <fullName evidence="13">Fungalysin</fullName>
    </alternativeName>
</protein>
<dbReference type="GO" id="GO:0006508">
    <property type="term" value="P:proteolysis"/>
    <property type="evidence" value="ECO:0007669"/>
    <property type="project" value="UniProtKB-KW"/>
</dbReference>
<evidence type="ECO:0000256" key="14">
    <source>
        <dbReference type="SAM" id="MobiDB-lite"/>
    </source>
</evidence>
<dbReference type="Proteomes" id="UP000683000">
    <property type="component" value="Unassembled WGS sequence"/>
</dbReference>
<comment type="cofactor">
    <cofactor evidence="12">
        <name>Zn(2+)</name>
        <dbReference type="ChEBI" id="CHEBI:29105"/>
    </cofactor>
    <text evidence="12">Binds 1 zinc ion per subunit.</text>
</comment>
<keyword evidence="4 13" id="KW-0645">Protease</keyword>
<dbReference type="Pfam" id="PF02128">
    <property type="entry name" value="Peptidase_M36"/>
    <property type="match status" value="1"/>
</dbReference>